<dbReference type="EMBL" id="JBHUDK010000035">
    <property type="protein sequence ID" value="MFD1601074.1"/>
    <property type="molecule type" value="Genomic_DNA"/>
</dbReference>
<evidence type="ECO:0000313" key="2">
    <source>
        <dbReference type="Proteomes" id="UP001597085"/>
    </source>
</evidence>
<name>A0ABD6CTM8_9EURY</name>
<gene>
    <name evidence="1" type="ORF">ACFSBX_19255</name>
</gene>
<dbReference type="Proteomes" id="UP001597085">
    <property type="component" value="Unassembled WGS sequence"/>
</dbReference>
<keyword evidence="2" id="KW-1185">Reference proteome</keyword>
<organism evidence="1 2">
    <name type="scientific">Halobellus rarus</name>
    <dbReference type="NCBI Taxonomy" id="1126237"/>
    <lineage>
        <taxon>Archaea</taxon>
        <taxon>Methanobacteriati</taxon>
        <taxon>Methanobacteriota</taxon>
        <taxon>Stenosarchaea group</taxon>
        <taxon>Halobacteria</taxon>
        <taxon>Halobacteriales</taxon>
        <taxon>Haloferacaceae</taxon>
        <taxon>Halobellus</taxon>
    </lineage>
</organism>
<accession>A0ABD6CTM8</accession>
<comment type="caution">
    <text evidence="1">The sequence shown here is derived from an EMBL/GenBank/DDBJ whole genome shotgun (WGS) entry which is preliminary data.</text>
</comment>
<reference evidence="1 2" key="1">
    <citation type="journal article" date="2019" name="Int. J. Syst. Evol. Microbiol.">
        <title>The Global Catalogue of Microorganisms (GCM) 10K type strain sequencing project: providing services to taxonomists for standard genome sequencing and annotation.</title>
        <authorList>
            <consortium name="The Broad Institute Genomics Platform"/>
            <consortium name="The Broad Institute Genome Sequencing Center for Infectious Disease"/>
            <person name="Wu L."/>
            <person name="Ma J."/>
        </authorList>
    </citation>
    <scope>NUCLEOTIDE SEQUENCE [LARGE SCALE GENOMIC DNA]</scope>
    <source>
        <strain evidence="1 2">CGMCC 1.12121</strain>
    </source>
</reference>
<protein>
    <submittedName>
        <fullName evidence="1">Uncharacterized protein</fullName>
    </submittedName>
</protein>
<evidence type="ECO:0000313" key="1">
    <source>
        <dbReference type="EMBL" id="MFD1601074.1"/>
    </source>
</evidence>
<dbReference type="AlphaFoldDB" id="A0ABD6CTM8"/>
<proteinExistence type="predicted"/>
<sequence>MFDEILFEEIMQGFRRTCFADVRVYSDSGGSEPLTLIAHKETESLVLVGIREYWERLVTSGVVHDSVID</sequence>
<dbReference type="RefSeq" id="WP_390278829.1">
    <property type="nucleotide sequence ID" value="NZ_JBHUDK010000035.1"/>
</dbReference>